<dbReference type="WBParaSite" id="EEL_0000946401-mRNA-1">
    <property type="protein sequence ID" value="EEL_0000946401-mRNA-1"/>
    <property type="gene ID" value="EEL_0000946401"/>
</dbReference>
<proteinExistence type="predicted"/>
<dbReference type="PANTHER" id="PTHR12243">
    <property type="entry name" value="MADF DOMAIN TRANSCRIPTION FACTOR"/>
    <property type="match status" value="1"/>
</dbReference>
<keyword evidence="2" id="KW-1185">Reference proteome</keyword>
<organism evidence="2 3">
    <name type="scientific">Elaeophora elaphi</name>
    <dbReference type="NCBI Taxonomy" id="1147741"/>
    <lineage>
        <taxon>Eukaryota</taxon>
        <taxon>Metazoa</taxon>
        <taxon>Ecdysozoa</taxon>
        <taxon>Nematoda</taxon>
        <taxon>Chromadorea</taxon>
        <taxon>Rhabditida</taxon>
        <taxon>Spirurina</taxon>
        <taxon>Spiruromorpha</taxon>
        <taxon>Filarioidea</taxon>
        <taxon>Onchocercidae</taxon>
        <taxon>Elaeophora</taxon>
    </lineage>
</organism>
<name>A0A0R3S3W1_9BILA</name>
<feature type="domain" description="MADF" evidence="1">
    <location>
        <begin position="36"/>
        <end position="122"/>
    </location>
</feature>
<dbReference type="SMART" id="SM00595">
    <property type="entry name" value="MADF"/>
    <property type="match status" value="1"/>
</dbReference>
<evidence type="ECO:0000313" key="3">
    <source>
        <dbReference type="WBParaSite" id="EEL_0000946401-mRNA-1"/>
    </source>
</evidence>
<dbReference type="PANTHER" id="PTHR12243:SF67">
    <property type="entry name" value="COREPRESSOR OF PANGOLIN, ISOFORM A-RELATED"/>
    <property type="match status" value="1"/>
</dbReference>
<dbReference type="GO" id="GO:0005634">
    <property type="term" value="C:nucleus"/>
    <property type="evidence" value="ECO:0007669"/>
    <property type="project" value="TreeGrafter"/>
</dbReference>
<dbReference type="PROSITE" id="PS51029">
    <property type="entry name" value="MADF"/>
    <property type="match status" value="1"/>
</dbReference>
<sequence>MEFTGGEAEIHTFGLTILVIRDARNVKMVSDSYYRSLIEAVRQLPVLYDRAHPDFRNVRKRNEAWKLVSETLFKRGFSPNEVSVTKSRDRWKSLVQRYRTSGQFGPAFMFTAEMQFLDEFLNAVPPHPAEAAANSLLGNMKKEDSEWEFPALFGNANQTDNNMSLFANMDSPGGSSSPYAQQQSDINAVDGTSTDDGLLNGNCNFSNGNGISSAHCVPISISSLSVKDLMARKRPRQNVADGPTALEKRIASSLETIQEFISNAFQKQKEQEAEKEKSPNAALFQCIDHLTADMSPKEHQEALREIKRSCVSICARIMSESQP</sequence>
<evidence type="ECO:0000259" key="1">
    <source>
        <dbReference type="PROSITE" id="PS51029"/>
    </source>
</evidence>
<dbReference type="GO" id="GO:0006357">
    <property type="term" value="P:regulation of transcription by RNA polymerase II"/>
    <property type="evidence" value="ECO:0007669"/>
    <property type="project" value="TreeGrafter"/>
</dbReference>
<dbReference type="InterPro" id="IPR006578">
    <property type="entry name" value="MADF-dom"/>
</dbReference>
<reference evidence="3" key="1">
    <citation type="submission" date="2017-02" db="UniProtKB">
        <authorList>
            <consortium name="WormBaseParasite"/>
        </authorList>
    </citation>
    <scope>IDENTIFICATION</scope>
</reference>
<dbReference type="AlphaFoldDB" id="A0A0R3S3W1"/>
<evidence type="ECO:0000313" key="2">
    <source>
        <dbReference type="Proteomes" id="UP000050640"/>
    </source>
</evidence>
<dbReference type="InterPro" id="IPR039353">
    <property type="entry name" value="TF_Adf1"/>
</dbReference>
<dbReference type="GO" id="GO:0005667">
    <property type="term" value="C:transcription regulator complex"/>
    <property type="evidence" value="ECO:0007669"/>
    <property type="project" value="TreeGrafter"/>
</dbReference>
<dbReference type="Proteomes" id="UP000050640">
    <property type="component" value="Unplaced"/>
</dbReference>
<dbReference type="Pfam" id="PF10545">
    <property type="entry name" value="MADF_DNA_bdg"/>
    <property type="match status" value="1"/>
</dbReference>
<accession>A0A0R3S3W1</accession>
<protein>
    <submittedName>
        <fullName evidence="3">MADF domain-containing protein</fullName>
    </submittedName>
</protein>